<name>A0ABY4LT62_9FLAO</name>
<keyword evidence="1 4" id="KW-0808">Transferase</keyword>
<protein>
    <submittedName>
        <fullName evidence="4">Glycosyltransferase</fullName>
        <ecNumber evidence="4">2.4.-.-</ecNumber>
    </submittedName>
</protein>
<dbReference type="Pfam" id="PF00535">
    <property type="entry name" value="Glycos_transf_2"/>
    <property type="match status" value="1"/>
</dbReference>
<organism evidence="4 5">
    <name type="scientific">Flavobacterium humidisoli</name>
    <dbReference type="NCBI Taxonomy" id="2937442"/>
    <lineage>
        <taxon>Bacteria</taxon>
        <taxon>Pseudomonadati</taxon>
        <taxon>Bacteroidota</taxon>
        <taxon>Flavobacteriia</taxon>
        <taxon>Flavobacteriales</taxon>
        <taxon>Flavobacteriaceae</taxon>
        <taxon>Flavobacterium</taxon>
    </lineage>
</organism>
<feature type="domain" description="Glycosyltransferase 2-like" evidence="2">
    <location>
        <begin position="3"/>
        <end position="107"/>
    </location>
</feature>
<evidence type="ECO:0000313" key="4">
    <source>
        <dbReference type="EMBL" id="UPZ16042.1"/>
    </source>
</evidence>
<feature type="domain" description="Galactosyltransferase C-terminal" evidence="3">
    <location>
        <begin position="133"/>
        <end position="196"/>
    </location>
</feature>
<gene>
    <name evidence="4" type="ORF">M0M44_01555</name>
</gene>
<dbReference type="InterPro" id="IPR027791">
    <property type="entry name" value="Galactosyl_T_C"/>
</dbReference>
<dbReference type="InterPro" id="IPR029044">
    <property type="entry name" value="Nucleotide-diphossugar_trans"/>
</dbReference>
<dbReference type="EC" id="2.4.-.-" evidence="4"/>
<dbReference type="GO" id="GO:0016757">
    <property type="term" value="F:glycosyltransferase activity"/>
    <property type="evidence" value="ECO:0007669"/>
    <property type="project" value="UniProtKB-KW"/>
</dbReference>
<keyword evidence="5" id="KW-1185">Reference proteome</keyword>
<dbReference type="InterPro" id="IPR001173">
    <property type="entry name" value="Glyco_trans_2-like"/>
</dbReference>
<sequence length="358" mass="42028">MITIIYPYRNRESERVKRSLDSLKEQTNSEFEVLLVDYGSDSASASIIKQLVSNYKFAKYIYNYSEFQPWSRAKAINIGLKNVTTEYIFTADVDMIFSPNFISKLHELKNPSKGYYFKVGFLNEKESKSDKKFEDFKIDFSSEVGAQGLSLFNLESLKAVTAYDEFLHFWGAEDIDVHNRLEKNGTESVFYSKEIQMLHQWHTSYRKAEKKVLTKDLQLTDIVRINYQKLLGNIQSKRAEVNNANWGIGISENDFEDLKKDDNERVILNKKEIITHFLFSELPNFKEGILNLRFLKDPFQNSLKYKMKKFLGKNVPKYYTLKEINDLLLLHIISFYHTLPYFVEVSDDLNSITFKIKK</sequence>
<evidence type="ECO:0000259" key="2">
    <source>
        <dbReference type="Pfam" id="PF00535"/>
    </source>
</evidence>
<dbReference type="Pfam" id="PF02709">
    <property type="entry name" value="Glyco_transf_7C"/>
    <property type="match status" value="1"/>
</dbReference>
<dbReference type="EMBL" id="CP096829">
    <property type="protein sequence ID" value="UPZ16042.1"/>
    <property type="molecule type" value="Genomic_DNA"/>
</dbReference>
<dbReference type="SUPFAM" id="SSF53448">
    <property type="entry name" value="Nucleotide-diphospho-sugar transferases"/>
    <property type="match status" value="1"/>
</dbReference>
<proteinExistence type="predicted"/>
<reference evidence="4 5" key="1">
    <citation type="submission" date="2022-04" db="EMBL/GenBank/DDBJ databases">
        <authorList>
            <person name="Ra J.-S."/>
            <person name="Kim S.-B."/>
        </authorList>
    </citation>
    <scope>NUCLEOTIDE SEQUENCE [LARGE SCALE GENOMIC DNA]</scope>
    <source>
        <strain evidence="4 5">MMS21-Er5</strain>
    </source>
</reference>
<evidence type="ECO:0000313" key="5">
    <source>
        <dbReference type="Proteomes" id="UP000829998"/>
    </source>
</evidence>
<dbReference type="Proteomes" id="UP000829998">
    <property type="component" value="Chromosome"/>
</dbReference>
<evidence type="ECO:0000259" key="3">
    <source>
        <dbReference type="Pfam" id="PF02709"/>
    </source>
</evidence>
<dbReference type="RefSeq" id="WP_248728217.1">
    <property type="nucleotide sequence ID" value="NZ_CP096829.1"/>
</dbReference>
<keyword evidence="4" id="KW-0328">Glycosyltransferase</keyword>
<accession>A0ABY4LT62</accession>
<dbReference type="PANTHER" id="PTHR22916">
    <property type="entry name" value="GLYCOSYLTRANSFERASE"/>
    <property type="match status" value="1"/>
</dbReference>
<dbReference type="Gene3D" id="3.90.550.10">
    <property type="entry name" value="Spore Coat Polysaccharide Biosynthesis Protein SpsA, Chain A"/>
    <property type="match status" value="1"/>
</dbReference>
<evidence type="ECO:0000256" key="1">
    <source>
        <dbReference type="ARBA" id="ARBA00022679"/>
    </source>
</evidence>
<dbReference type="CDD" id="cd00761">
    <property type="entry name" value="Glyco_tranf_GTA_type"/>
    <property type="match status" value="1"/>
</dbReference>